<organism evidence="11 12">
    <name type="scientific">Rhizobium changzhiense</name>
    <dbReference type="NCBI Taxonomy" id="2692317"/>
    <lineage>
        <taxon>Bacteria</taxon>
        <taxon>Pseudomonadati</taxon>
        <taxon>Pseudomonadota</taxon>
        <taxon>Alphaproteobacteria</taxon>
        <taxon>Hyphomicrobiales</taxon>
        <taxon>Rhizobiaceae</taxon>
        <taxon>Rhizobium/Agrobacterium group</taxon>
        <taxon>Rhizobium</taxon>
    </lineage>
</organism>
<evidence type="ECO:0000259" key="10">
    <source>
        <dbReference type="Pfam" id="PF11975"/>
    </source>
</evidence>
<dbReference type="PRINTS" id="PR00732">
    <property type="entry name" value="GLHYDRLASE4"/>
</dbReference>
<accession>A0ABR6A0A3</accession>
<dbReference type="SUPFAM" id="SSF51735">
    <property type="entry name" value="NAD(P)-binding Rossmann-fold domains"/>
    <property type="match status" value="1"/>
</dbReference>
<keyword evidence="12" id="KW-1185">Reference proteome</keyword>
<evidence type="ECO:0000256" key="6">
    <source>
        <dbReference type="ARBA" id="ARBA00023211"/>
    </source>
</evidence>
<evidence type="ECO:0000256" key="1">
    <source>
        <dbReference type="ARBA" id="ARBA00001936"/>
    </source>
</evidence>
<name>A0ABR6A0A3_9HYPH</name>
<reference evidence="11 12" key="1">
    <citation type="submission" date="2020-07" db="EMBL/GenBank/DDBJ databases">
        <authorList>
            <person name="Sun Q."/>
        </authorList>
    </citation>
    <scope>NUCLEOTIDE SEQUENCE [LARGE SCALE GENOMIC DNA]</scope>
    <source>
        <strain evidence="11 12">WYCCWR 11317</strain>
    </source>
</reference>
<keyword evidence="8 9" id="KW-0326">Glycosidase</keyword>
<gene>
    <name evidence="11" type="ORF">HX902_00095</name>
</gene>
<evidence type="ECO:0000256" key="7">
    <source>
        <dbReference type="ARBA" id="ARBA00023277"/>
    </source>
</evidence>
<dbReference type="Pfam" id="PF11975">
    <property type="entry name" value="Glyco_hydro_4C"/>
    <property type="match status" value="1"/>
</dbReference>
<evidence type="ECO:0000256" key="8">
    <source>
        <dbReference type="ARBA" id="ARBA00023295"/>
    </source>
</evidence>
<evidence type="ECO:0000256" key="5">
    <source>
        <dbReference type="ARBA" id="ARBA00023027"/>
    </source>
</evidence>
<keyword evidence="5 9" id="KW-0520">NAD</keyword>
<dbReference type="PANTHER" id="PTHR32092">
    <property type="entry name" value="6-PHOSPHO-BETA-GLUCOSIDASE-RELATED"/>
    <property type="match status" value="1"/>
</dbReference>
<dbReference type="CDD" id="cd05297">
    <property type="entry name" value="GH4_alpha_glucosidase_galactosidase"/>
    <property type="match status" value="1"/>
</dbReference>
<dbReference type="Gene3D" id="3.90.1820.10">
    <property type="entry name" value="AglA-like glucosidase"/>
    <property type="match status" value="1"/>
</dbReference>
<dbReference type="SUPFAM" id="SSF56327">
    <property type="entry name" value="LDH C-terminal domain-like"/>
    <property type="match status" value="1"/>
</dbReference>
<evidence type="ECO:0000313" key="12">
    <source>
        <dbReference type="Proteomes" id="UP000539787"/>
    </source>
</evidence>
<dbReference type="EMBL" id="JACGBJ010000001">
    <property type="protein sequence ID" value="MBA5800045.1"/>
    <property type="molecule type" value="Genomic_DNA"/>
</dbReference>
<dbReference type="InterPro" id="IPR015955">
    <property type="entry name" value="Lactate_DH/Glyco_Ohase_4_C"/>
</dbReference>
<comment type="caution">
    <text evidence="11">The sequence shown here is derived from an EMBL/GenBank/DDBJ whole genome shotgun (WGS) entry which is preliminary data.</text>
</comment>
<evidence type="ECO:0000256" key="3">
    <source>
        <dbReference type="ARBA" id="ARBA00022723"/>
    </source>
</evidence>
<keyword evidence="6" id="KW-0464">Manganese</keyword>
<comment type="cofactor">
    <cofactor evidence="1">
        <name>Mn(2+)</name>
        <dbReference type="ChEBI" id="CHEBI:29035"/>
    </cofactor>
</comment>
<dbReference type="InterPro" id="IPR001088">
    <property type="entry name" value="Glyco_hydro_4"/>
</dbReference>
<dbReference type="InterPro" id="IPR022616">
    <property type="entry name" value="Glyco_hydro_4_C"/>
</dbReference>
<comment type="similarity">
    <text evidence="2 9">Belongs to the glycosyl hydrolase 4 family.</text>
</comment>
<comment type="cofactor">
    <cofactor evidence="9">
        <name>NAD(+)</name>
        <dbReference type="ChEBI" id="CHEBI:57540"/>
    </cofactor>
    <text evidence="9">Binds 1 NAD(+) per subunit.</text>
</comment>
<keyword evidence="7" id="KW-0119">Carbohydrate metabolism</keyword>
<feature type="domain" description="Glycosyl hydrolase family 4 C-terminal" evidence="10">
    <location>
        <begin position="197"/>
        <end position="410"/>
    </location>
</feature>
<dbReference type="InterPro" id="IPR036291">
    <property type="entry name" value="NAD(P)-bd_dom_sf"/>
</dbReference>
<dbReference type="Pfam" id="PF02056">
    <property type="entry name" value="Glyco_hydro_4"/>
    <property type="match status" value="1"/>
</dbReference>
<dbReference type="PANTHER" id="PTHR32092:SF6">
    <property type="entry name" value="ALPHA-GALACTOSIDASE"/>
    <property type="match status" value="1"/>
</dbReference>
<protein>
    <submittedName>
        <fullName evidence="11">Alpha-glucosidase/alpha-galactosidase</fullName>
    </submittedName>
</protein>
<evidence type="ECO:0000256" key="2">
    <source>
        <dbReference type="ARBA" id="ARBA00010141"/>
    </source>
</evidence>
<keyword evidence="3" id="KW-0479">Metal-binding</keyword>
<keyword evidence="4 9" id="KW-0378">Hydrolase</keyword>
<dbReference type="NCBIfam" id="NF011657">
    <property type="entry name" value="PRK15076.1"/>
    <property type="match status" value="1"/>
</dbReference>
<sequence length="438" mass="48928">MPKICLVGAGSTVFAQNILGDVLSSQSGGDYVISLFDIDPERLKTSEIVARRICESLKLSNVRIDATLNRREALRGSDFVILMMQVGGYKPATVTDFDIPKKYGLRQTIADTLGIGGIFRGLRTIPVLEAICRDMQEVCPQALLMQYVNPMAINCWAIKDLAPEIRTVGLCHSVQHTAGHLAQCLGEDIADVNYVSAGINHVAFFLKYEKVHSDGRREDLYPRLKALAADGRIPPDDRVRFDVLKRLGHFVTESSEHFSEYTSWYIKEGRDELIDQLNIPLDEYTRRCEVQIKEWHALRKELEGDKPIEVCRSNEYAAGIIHAAINGNPALIYGNVPNNGLIENLPDECIVEVPCHVDRNGIQPVRVGRIPSQLSAVMNLSVSVQQLTVEAALTKNRERIYQAALLDPHTSAELSPDQIWHLVDDLIDAHGDLLPRYQ</sequence>
<evidence type="ECO:0000256" key="9">
    <source>
        <dbReference type="RuleBase" id="RU361152"/>
    </source>
</evidence>
<dbReference type="InterPro" id="IPR053715">
    <property type="entry name" value="GH4_Enzyme_sf"/>
</dbReference>
<evidence type="ECO:0000313" key="11">
    <source>
        <dbReference type="EMBL" id="MBA5800045.1"/>
    </source>
</evidence>
<evidence type="ECO:0000256" key="4">
    <source>
        <dbReference type="ARBA" id="ARBA00022801"/>
    </source>
</evidence>
<dbReference type="Proteomes" id="UP000539787">
    <property type="component" value="Unassembled WGS sequence"/>
</dbReference>
<proteinExistence type="inferred from homology"/>
<dbReference type="RefSeq" id="WP_182207875.1">
    <property type="nucleotide sequence ID" value="NZ_JACGBJ010000001.1"/>
</dbReference>